<evidence type="ECO:0000256" key="1">
    <source>
        <dbReference type="ARBA" id="ARBA00005032"/>
    </source>
</evidence>
<evidence type="ECO:0000256" key="4">
    <source>
        <dbReference type="PIRNR" id="PIRNR039099"/>
    </source>
</evidence>
<dbReference type="InterPro" id="IPR045886">
    <property type="entry name" value="ThiF/MoeB/HesA"/>
</dbReference>
<protein>
    <recommendedName>
        <fullName evidence="4">NEDD8-activating enzyme E1 regulatory subunit</fullName>
    </recommendedName>
</protein>
<evidence type="ECO:0000259" key="5">
    <source>
        <dbReference type="Pfam" id="PF00899"/>
    </source>
</evidence>
<reference evidence="6 7" key="1">
    <citation type="submission" date="2019-07" db="EMBL/GenBank/DDBJ databases">
        <title>Finished genome of Venturia effusa.</title>
        <authorList>
            <person name="Young C.A."/>
            <person name="Cox M.P."/>
            <person name="Ganley A.R.D."/>
            <person name="David W.J."/>
        </authorList>
    </citation>
    <scope>NUCLEOTIDE SEQUENCE [LARGE SCALE GENOMIC DNA]</scope>
    <source>
        <strain evidence="7">albino</strain>
    </source>
</reference>
<evidence type="ECO:0000256" key="3">
    <source>
        <dbReference type="ARBA" id="ARBA00022786"/>
    </source>
</evidence>
<dbReference type="InterPro" id="IPR000594">
    <property type="entry name" value="ThiF_NAD_FAD-bd"/>
</dbReference>
<accession>A0A517LCR1</accession>
<dbReference type="EMBL" id="CP042193">
    <property type="protein sequence ID" value="QDS73402.1"/>
    <property type="molecule type" value="Genomic_DNA"/>
</dbReference>
<comment type="similarity">
    <text evidence="2 4">Belongs to the ubiquitin-activating E1 family. ULA1 subfamily.</text>
</comment>
<dbReference type="OrthoDB" id="1708823at2759"/>
<comment type="function">
    <text evidence="4">Regulatory subunit of the dimeric UBA3-ULA1 E1 enzyme.</text>
</comment>
<dbReference type="GO" id="GO:0005737">
    <property type="term" value="C:cytoplasm"/>
    <property type="evidence" value="ECO:0007669"/>
    <property type="project" value="TreeGrafter"/>
</dbReference>
<organism evidence="6 7">
    <name type="scientific">Venturia effusa</name>
    <dbReference type="NCBI Taxonomy" id="50376"/>
    <lineage>
        <taxon>Eukaryota</taxon>
        <taxon>Fungi</taxon>
        <taxon>Dikarya</taxon>
        <taxon>Ascomycota</taxon>
        <taxon>Pezizomycotina</taxon>
        <taxon>Dothideomycetes</taxon>
        <taxon>Pleosporomycetidae</taxon>
        <taxon>Venturiales</taxon>
        <taxon>Venturiaceae</taxon>
        <taxon>Venturia</taxon>
    </lineage>
</organism>
<evidence type="ECO:0000313" key="7">
    <source>
        <dbReference type="Proteomes" id="UP000316270"/>
    </source>
</evidence>
<dbReference type="Proteomes" id="UP000316270">
    <property type="component" value="Chromosome 9"/>
</dbReference>
<dbReference type="AlphaFoldDB" id="A0A517LCR1"/>
<evidence type="ECO:0000313" key="6">
    <source>
        <dbReference type="EMBL" id="QDS73402.1"/>
    </source>
</evidence>
<dbReference type="GO" id="GO:0045116">
    <property type="term" value="P:protein neddylation"/>
    <property type="evidence" value="ECO:0007669"/>
    <property type="project" value="UniProtKB-UniRule"/>
</dbReference>
<dbReference type="GO" id="GO:0019781">
    <property type="term" value="F:NEDD8 activating enzyme activity"/>
    <property type="evidence" value="ECO:0007669"/>
    <property type="project" value="UniProtKB-UniRule"/>
</dbReference>
<dbReference type="InterPro" id="IPR035985">
    <property type="entry name" value="Ubiquitin-activating_enz"/>
</dbReference>
<dbReference type="Gene3D" id="3.40.50.720">
    <property type="entry name" value="NAD(P)-binding Rossmann-like Domain"/>
    <property type="match status" value="2"/>
</dbReference>
<dbReference type="PIRSF" id="PIRSF039099">
    <property type="entry name" value="APP-BP1"/>
    <property type="match status" value="1"/>
</dbReference>
<dbReference type="PANTHER" id="PTHR10953">
    <property type="entry name" value="UBIQUITIN-ACTIVATING ENZYME E1"/>
    <property type="match status" value="1"/>
</dbReference>
<feature type="domain" description="THIF-type NAD/FAD binding fold" evidence="5">
    <location>
        <begin position="21"/>
        <end position="554"/>
    </location>
</feature>
<name>A0A517LCR1_9PEZI</name>
<dbReference type="UniPathway" id="UPA00885"/>
<gene>
    <name evidence="6" type="ORF">FKW77_008080</name>
</gene>
<dbReference type="STRING" id="50376.A0A517LCR1"/>
<proteinExistence type="inferred from homology"/>
<keyword evidence="3 4" id="KW-0833">Ubl conjugation pathway</keyword>
<comment type="pathway">
    <text evidence="1 4">Protein modification; protein neddylation.</text>
</comment>
<sequence>MASGTMTPPALHGPSAKEKKYDRQLRLWAASGQAALEDAHLLLVQPEVGAGVIGIETLKNLVLPGVGQYTILDSATVREEDLGVNFFLDEESLGSSRAAATCKFLQELNPDVEGHFIKESASTIINEDFLKPYSLILVSAPVDPDVLNTLSAYAVKTSTPLFYTHCVGFYAHFSIALPSAWPIVDTHPDPVSTTDLRLVKPWPALLDFVHSRTGNLEGMENDDHGHVPYLVLLSYYLEEWKKLHEGRVPSAYKEKQEFRELVRKGMRTDTPEGSEENYEEAISAVLKSLNEPSASSAVKEVWAAEECTNLTHDSHNFWIISSAIAKFYKTHGMLPLPGSVPDMKARSADYIALQNVYKSKARADILEITASIRELEKSLARKTPIEGSEIEAFCKNAAHIKLIRGRPLTAYRPGSQGDRLWKDRAKFASNAVTDESSLILLHIAFMAWDAFFQSSAMVAGDNDSDSDALELTRLANAIVDGLFSEAGTSLNEGKSTSIKTRLHEFCQELSRAGGAELHNIASLAGGLIAQEVIKAITKQYIPVDNTCLFDGVKSSTSVLKL</sequence>
<keyword evidence="7" id="KW-1185">Reference proteome</keyword>
<dbReference type="PANTHER" id="PTHR10953:SF29">
    <property type="entry name" value="NEDD8-ACTIVATING ENZYME E1 REGULATORY SUBUNIT"/>
    <property type="match status" value="1"/>
</dbReference>
<dbReference type="InterPro" id="IPR030667">
    <property type="entry name" value="APP-BP1"/>
</dbReference>
<dbReference type="SUPFAM" id="SSF69572">
    <property type="entry name" value="Activating enzymes of the ubiquitin-like proteins"/>
    <property type="match status" value="1"/>
</dbReference>
<evidence type="ECO:0000256" key="2">
    <source>
        <dbReference type="ARBA" id="ARBA00006868"/>
    </source>
</evidence>
<dbReference type="Pfam" id="PF00899">
    <property type="entry name" value="ThiF"/>
    <property type="match status" value="1"/>
</dbReference>